<dbReference type="AlphaFoldDB" id="G2T258"/>
<organism evidence="1 2">
    <name type="scientific">Roseburia hominis (strain DSM 16839 / JCM 17582 / NCIMB 14029 / A2-183)</name>
    <dbReference type="NCBI Taxonomy" id="585394"/>
    <lineage>
        <taxon>Bacteria</taxon>
        <taxon>Bacillati</taxon>
        <taxon>Bacillota</taxon>
        <taxon>Clostridia</taxon>
        <taxon>Lachnospirales</taxon>
        <taxon>Lachnospiraceae</taxon>
        <taxon>Roseburia</taxon>
    </lineage>
</organism>
<dbReference type="STRING" id="585394.RHOM_03605"/>
<protein>
    <submittedName>
        <fullName evidence="1">Uncharacterized protein</fullName>
    </submittedName>
</protein>
<dbReference type="GeneID" id="93722577"/>
<keyword evidence="2" id="KW-1185">Reference proteome</keyword>
<reference evidence="1 2" key="1">
    <citation type="journal article" date="2015" name="Genome Announc.">
        <title>Complete genome sequence of the human gut symbiont Roseburia hominis.</title>
        <authorList>
            <person name="Travis A.J."/>
            <person name="Kelly D."/>
            <person name="Flint H.J."/>
            <person name="Aminov R.I."/>
        </authorList>
    </citation>
    <scope>NUCLEOTIDE SEQUENCE [LARGE SCALE GENOMIC DNA]</scope>
    <source>
        <strain evidence="2">DSM 16839 / JCM 17582 / NCIMB 14029 / A2-183</strain>
    </source>
</reference>
<sequence>MTMEEYIREEAERRAKLMAPSIAESMAETLAKPMAESMAETLAESMAETLAESMAEPLAESLAKPLAESLAASKVAQSILSLAAELGTIPAEEQQRIAGEQDDETLEKWLKLAARSTTVEEFLSGM</sequence>
<accession>G2T258</accession>
<dbReference type="HOGENOM" id="CLU_1979910_0_0_9"/>
<dbReference type="KEGG" id="rho:RHOM_03605"/>
<evidence type="ECO:0000313" key="1">
    <source>
        <dbReference type="EMBL" id="AEN95843.1"/>
    </source>
</evidence>
<dbReference type="Proteomes" id="UP000008178">
    <property type="component" value="Chromosome"/>
</dbReference>
<dbReference type="BioCyc" id="RHOM585394:G1H02-739-MONOMER"/>
<name>G2T258_ROSHA</name>
<dbReference type="RefSeq" id="WP_014078888.1">
    <property type="nucleotide sequence ID" value="NC_015977.1"/>
</dbReference>
<proteinExistence type="predicted"/>
<evidence type="ECO:0000313" key="2">
    <source>
        <dbReference type="Proteomes" id="UP000008178"/>
    </source>
</evidence>
<gene>
    <name evidence="1" type="ordered locus">RHOM_03605</name>
</gene>
<dbReference type="EMBL" id="CP003040">
    <property type="protein sequence ID" value="AEN95843.1"/>
    <property type="molecule type" value="Genomic_DNA"/>
</dbReference>